<organism evidence="9 10">
    <name type="scientific">Methanolobus chelungpuianus</name>
    <dbReference type="NCBI Taxonomy" id="502115"/>
    <lineage>
        <taxon>Archaea</taxon>
        <taxon>Methanobacteriati</taxon>
        <taxon>Methanobacteriota</taxon>
        <taxon>Stenosarchaea group</taxon>
        <taxon>Methanomicrobia</taxon>
        <taxon>Methanosarcinales</taxon>
        <taxon>Methanosarcinaceae</taxon>
        <taxon>Methanolobus</taxon>
    </lineage>
</organism>
<gene>
    <name evidence="9" type="ORF">PV02_03725</name>
</gene>
<evidence type="ECO:0000313" key="10">
    <source>
        <dbReference type="Proteomes" id="UP001206983"/>
    </source>
</evidence>
<keyword evidence="3" id="KW-0378">Hydrolase</keyword>
<feature type="site" description="Important for catalytic activity" evidence="7">
    <location>
        <position position="222"/>
    </location>
</feature>
<dbReference type="PANTHER" id="PTHR22748">
    <property type="entry name" value="AP ENDONUCLEASE"/>
    <property type="match status" value="1"/>
</dbReference>
<dbReference type="RefSeq" id="WP_256622023.1">
    <property type="nucleotide sequence ID" value="NZ_JTEO01000002.1"/>
</dbReference>
<proteinExistence type="inferred from homology"/>
<keyword evidence="6" id="KW-0464">Manganese</keyword>
<dbReference type="Gene3D" id="3.60.10.10">
    <property type="entry name" value="Endonuclease/exonuclease/phosphatase"/>
    <property type="match status" value="1"/>
</dbReference>
<keyword evidence="4 6" id="KW-0460">Magnesium</keyword>
<comment type="cofactor">
    <cofactor evidence="6">
        <name>Mg(2+)</name>
        <dbReference type="ChEBI" id="CHEBI:18420"/>
    </cofactor>
    <cofactor evidence="6">
        <name>Mn(2+)</name>
        <dbReference type="ChEBI" id="CHEBI:29035"/>
    </cofactor>
    <text evidence="6">Probably binds two magnesium or manganese ions per subunit.</text>
</comment>
<accession>A0AAE3KWL8</accession>
<dbReference type="NCBIfam" id="TIGR00633">
    <property type="entry name" value="xth"/>
    <property type="match status" value="1"/>
</dbReference>
<dbReference type="NCBIfam" id="TIGR00195">
    <property type="entry name" value="exoDNase_III"/>
    <property type="match status" value="1"/>
</dbReference>
<dbReference type="GO" id="GO:0008081">
    <property type="term" value="F:phosphoric diester hydrolase activity"/>
    <property type="evidence" value="ECO:0007669"/>
    <property type="project" value="TreeGrafter"/>
</dbReference>
<feature type="site" description="Interaction with DNA substrate" evidence="7">
    <location>
        <position position="248"/>
    </location>
</feature>
<feature type="active site" description="Proton acceptor" evidence="5">
    <location>
        <position position="248"/>
    </location>
</feature>
<dbReference type="GO" id="GO:0008311">
    <property type="term" value="F:double-stranded DNA 3'-5' DNA exonuclease activity"/>
    <property type="evidence" value="ECO:0007669"/>
    <property type="project" value="TreeGrafter"/>
</dbReference>
<evidence type="ECO:0000256" key="1">
    <source>
        <dbReference type="ARBA" id="ARBA00007092"/>
    </source>
</evidence>
<keyword evidence="10" id="KW-1185">Reference proteome</keyword>
<sequence>MEKMKIISWNVNGIRSVQKKGFFEWMRQEQPDILCIQETKAQKGQLGSGFTEVQGYHSYFSSAEKKGYSGVAIYTKREPLSVKCGFGIPKFDTEGRVLIADYGQFVLFNIYFPNGKASRERLDYKMEFYDAFLEYARELKGQGRKLIICGDVNTAHREIDLARPKENETISGFLPEERAWIDKFLLQGYVDTFRFFHPEPGQYTWWSVRAGARARNVGWRIDYFYASENTMENIRDSFIMPDIQGSDHCPLGIIVEF</sequence>
<evidence type="ECO:0000256" key="7">
    <source>
        <dbReference type="PIRSR" id="PIRSR604808-3"/>
    </source>
</evidence>
<dbReference type="GO" id="GO:0046872">
    <property type="term" value="F:metal ion binding"/>
    <property type="evidence" value="ECO:0007669"/>
    <property type="project" value="UniProtKB-KW"/>
</dbReference>
<evidence type="ECO:0000256" key="2">
    <source>
        <dbReference type="ARBA" id="ARBA00022723"/>
    </source>
</evidence>
<dbReference type="FunFam" id="3.60.10.10:FF:000026">
    <property type="entry name" value="Exodeoxyribonuclease III"/>
    <property type="match status" value="1"/>
</dbReference>
<keyword evidence="2 6" id="KW-0479">Metal-binding</keyword>
<feature type="binding site" evidence="6">
    <location>
        <position position="153"/>
    </location>
    <ligand>
        <name>Mg(2+)</name>
        <dbReference type="ChEBI" id="CHEBI:18420"/>
        <label>1</label>
    </ligand>
</feature>
<dbReference type="InterPro" id="IPR005135">
    <property type="entry name" value="Endo/exonuclease/phosphatase"/>
</dbReference>
<dbReference type="PROSITE" id="PS51435">
    <property type="entry name" value="AP_NUCLEASE_F1_4"/>
    <property type="match status" value="1"/>
</dbReference>
<evidence type="ECO:0000256" key="3">
    <source>
        <dbReference type="ARBA" id="ARBA00022801"/>
    </source>
</evidence>
<reference evidence="9 10" key="1">
    <citation type="journal article" date="2011" name="Appl. Environ. Microbiol.">
        <title>Methanogenic archaea isolated from Taiwan's Chelungpu fault.</title>
        <authorList>
            <person name="Wu S.Y."/>
            <person name="Lai M.C."/>
        </authorList>
    </citation>
    <scope>NUCLEOTIDE SEQUENCE [LARGE SCALE GENOMIC DNA]</scope>
    <source>
        <strain evidence="9 10">St545Mb</strain>
    </source>
</reference>
<protein>
    <submittedName>
        <fullName evidence="9">Exodeoxyribonuclease III</fullName>
    </submittedName>
</protein>
<dbReference type="Proteomes" id="UP001206983">
    <property type="component" value="Unassembled WGS sequence"/>
</dbReference>
<comment type="caution">
    <text evidence="9">The sequence shown here is derived from an EMBL/GenBank/DDBJ whole genome shotgun (WGS) entry which is preliminary data.</text>
</comment>
<evidence type="ECO:0000256" key="4">
    <source>
        <dbReference type="ARBA" id="ARBA00022842"/>
    </source>
</evidence>
<dbReference type="GO" id="GO:0006284">
    <property type="term" value="P:base-excision repair"/>
    <property type="evidence" value="ECO:0007669"/>
    <property type="project" value="TreeGrafter"/>
</dbReference>
<dbReference type="AlphaFoldDB" id="A0AAE3KWL8"/>
<dbReference type="GO" id="GO:0003906">
    <property type="term" value="F:DNA-(apurinic or apyrimidinic site) endonuclease activity"/>
    <property type="evidence" value="ECO:0007669"/>
    <property type="project" value="TreeGrafter"/>
</dbReference>
<feature type="domain" description="Endonuclease/exonuclease/phosphatase" evidence="8">
    <location>
        <begin position="7"/>
        <end position="248"/>
    </location>
</feature>
<feature type="binding site" evidence="6">
    <location>
        <position position="10"/>
    </location>
    <ligand>
        <name>Mg(2+)</name>
        <dbReference type="ChEBI" id="CHEBI:18420"/>
        <label>1</label>
    </ligand>
</feature>
<dbReference type="InterPro" id="IPR036691">
    <property type="entry name" value="Endo/exonu/phosph_ase_sf"/>
</dbReference>
<feature type="active site" description="Proton donor/acceptor" evidence="5">
    <location>
        <position position="151"/>
    </location>
</feature>
<evidence type="ECO:0000256" key="5">
    <source>
        <dbReference type="PIRSR" id="PIRSR604808-1"/>
    </source>
</evidence>
<feature type="site" description="Transition state stabilizer" evidence="7">
    <location>
        <position position="153"/>
    </location>
</feature>
<dbReference type="InterPro" id="IPR004808">
    <property type="entry name" value="AP_endonuc_1"/>
</dbReference>
<name>A0AAE3KWL8_9EURY</name>
<feature type="binding site" evidence="6">
    <location>
        <position position="151"/>
    </location>
    <ligand>
        <name>Mg(2+)</name>
        <dbReference type="ChEBI" id="CHEBI:18420"/>
        <label>1</label>
    </ligand>
</feature>
<dbReference type="Pfam" id="PF03372">
    <property type="entry name" value="Exo_endo_phos"/>
    <property type="match status" value="1"/>
</dbReference>
<dbReference type="InterPro" id="IPR020847">
    <property type="entry name" value="AP_endonuclease_F1_BS"/>
</dbReference>
<comment type="similarity">
    <text evidence="1">Belongs to the DNA repair enzymes AP/ExoA family.</text>
</comment>
<evidence type="ECO:0000313" key="9">
    <source>
        <dbReference type="EMBL" id="MCQ6962242.1"/>
    </source>
</evidence>
<dbReference type="PROSITE" id="PS00726">
    <property type="entry name" value="AP_NUCLEASE_F1_1"/>
    <property type="match status" value="1"/>
</dbReference>
<evidence type="ECO:0000256" key="6">
    <source>
        <dbReference type="PIRSR" id="PIRSR604808-2"/>
    </source>
</evidence>
<feature type="active site" evidence="5">
    <location>
        <position position="111"/>
    </location>
</feature>
<feature type="binding site" evidence="6">
    <location>
        <position position="248"/>
    </location>
    <ligand>
        <name>Mg(2+)</name>
        <dbReference type="ChEBI" id="CHEBI:18420"/>
        <label>1</label>
    </ligand>
</feature>
<dbReference type="SUPFAM" id="SSF56219">
    <property type="entry name" value="DNase I-like"/>
    <property type="match status" value="1"/>
</dbReference>
<dbReference type="PANTHER" id="PTHR22748:SF6">
    <property type="entry name" value="DNA-(APURINIC OR APYRIMIDINIC SITE) ENDONUCLEASE"/>
    <property type="match status" value="1"/>
</dbReference>
<dbReference type="GO" id="GO:0003677">
    <property type="term" value="F:DNA binding"/>
    <property type="evidence" value="ECO:0007669"/>
    <property type="project" value="InterPro"/>
</dbReference>
<evidence type="ECO:0000259" key="8">
    <source>
        <dbReference type="Pfam" id="PF03372"/>
    </source>
</evidence>
<dbReference type="CDD" id="cd09085">
    <property type="entry name" value="Mth212-like_AP-endo"/>
    <property type="match status" value="1"/>
</dbReference>
<feature type="binding site" evidence="6">
    <location>
        <position position="38"/>
    </location>
    <ligand>
        <name>Mg(2+)</name>
        <dbReference type="ChEBI" id="CHEBI:18420"/>
        <label>1</label>
    </ligand>
</feature>
<dbReference type="EMBL" id="JTEO01000002">
    <property type="protein sequence ID" value="MCQ6962242.1"/>
    <property type="molecule type" value="Genomic_DNA"/>
</dbReference>
<feature type="binding site" evidence="6">
    <location>
        <position position="247"/>
    </location>
    <ligand>
        <name>Mg(2+)</name>
        <dbReference type="ChEBI" id="CHEBI:18420"/>
        <label>1</label>
    </ligand>
</feature>